<dbReference type="InterPro" id="IPR003439">
    <property type="entry name" value="ABC_transporter-like_ATP-bd"/>
</dbReference>
<accession>A0AAV3YI44</accession>
<evidence type="ECO:0000259" key="3">
    <source>
        <dbReference type="PROSITE" id="PS50893"/>
    </source>
</evidence>
<keyword evidence="2 4" id="KW-0067">ATP-binding</keyword>
<dbReference type="InterPro" id="IPR026082">
    <property type="entry name" value="ABCA"/>
</dbReference>
<dbReference type="CDD" id="cd03263">
    <property type="entry name" value="ABC_subfamily_A"/>
    <property type="match status" value="1"/>
</dbReference>
<evidence type="ECO:0000313" key="4">
    <source>
        <dbReference type="EMBL" id="GFN82075.1"/>
    </source>
</evidence>
<dbReference type="FunFam" id="3.40.50.300:FF:002470">
    <property type="entry name" value="ABC transporter, putative"/>
    <property type="match status" value="1"/>
</dbReference>
<dbReference type="GO" id="GO:0016887">
    <property type="term" value="F:ATP hydrolysis activity"/>
    <property type="evidence" value="ECO:0007669"/>
    <property type="project" value="InterPro"/>
</dbReference>
<dbReference type="EMBL" id="BLXT01000976">
    <property type="protein sequence ID" value="GFN82075.1"/>
    <property type="molecule type" value="Genomic_DNA"/>
</dbReference>
<comment type="caution">
    <text evidence="4">The sequence shown here is derived from an EMBL/GenBank/DDBJ whole genome shotgun (WGS) entry which is preliminary data.</text>
</comment>
<dbReference type="AlphaFoldDB" id="A0AAV3YI44"/>
<dbReference type="Pfam" id="PF23321">
    <property type="entry name" value="R1_ABCA1"/>
    <property type="match status" value="1"/>
</dbReference>
<dbReference type="InterPro" id="IPR003593">
    <property type="entry name" value="AAA+_ATPase"/>
</dbReference>
<dbReference type="GO" id="GO:0005319">
    <property type="term" value="F:lipid transporter activity"/>
    <property type="evidence" value="ECO:0007669"/>
    <property type="project" value="TreeGrafter"/>
</dbReference>
<dbReference type="GO" id="GO:0005524">
    <property type="term" value="F:ATP binding"/>
    <property type="evidence" value="ECO:0007669"/>
    <property type="project" value="UniProtKB-KW"/>
</dbReference>
<dbReference type="PROSITE" id="PS00211">
    <property type="entry name" value="ABC_TRANSPORTER_1"/>
    <property type="match status" value="1"/>
</dbReference>
<dbReference type="InterPro" id="IPR027417">
    <property type="entry name" value="P-loop_NTPase"/>
</dbReference>
<dbReference type="PROSITE" id="PS50893">
    <property type="entry name" value="ABC_TRANSPORTER_2"/>
    <property type="match status" value="1"/>
</dbReference>
<dbReference type="SUPFAM" id="SSF52540">
    <property type="entry name" value="P-loop containing nucleoside triphosphate hydrolases"/>
    <property type="match status" value="1"/>
</dbReference>
<evidence type="ECO:0000313" key="5">
    <source>
        <dbReference type="Proteomes" id="UP000735302"/>
    </source>
</evidence>
<name>A0AAV3YI44_9GAST</name>
<evidence type="ECO:0000256" key="2">
    <source>
        <dbReference type="ARBA" id="ARBA00022840"/>
    </source>
</evidence>
<dbReference type="Proteomes" id="UP000735302">
    <property type="component" value="Unassembled WGS sequence"/>
</dbReference>
<dbReference type="InterPro" id="IPR056264">
    <property type="entry name" value="R2_ABCA1-4-like"/>
</dbReference>
<gene>
    <name evidence="4" type="ORF">PoB_000858100</name>
</gene>
<protein>
    <submittedName>
        <fullName evidence="4">ATP-binding cassette sub-family a member 3</fullName>
    </submittedName>
</protein>
<proteinExistence type="predicted"/>
<dbReference type="PANTHER" id="PTHR19229:SF250">
    <property type="entry name" value="ABC TRANSPORTER DOMAIN-CONTAINING PROTEIN-RELATED"/>
    <property type="match status" value="1"/>
</dbReference>
<keyword evidence="5" id="KW-1185">Reference proteome</keyword>
<sequence>MRYFFFSTSSSLSLARAETQTKVRPFTTERRSSCMDEDDVATEKERVNLQVATEHTDPLLLVGLKKMYGSLKAVDGLSVGVAQGHCFGLLGQSGAGKTTVFRMLTGETNISSGTAFLKGFNVRNNLRAVQNQIGYCPQYDAHIGEMTASEILHLFGRLRGIPPKDLDEVVKTLVKIVLLGPYAHRRCGNYSGGNRRKLSLAMALVGDPPFLLLDEPSCGMDPKARRQMWDVLCRIRASGKTLIVSSHSMEECDALCTKLAILLNGRFMCLGSPQHLKSKYGQGYTLAIKMGALPDGSIAPSEPVVQFLQDAFPDTVIFDDHEGYVHLQIKDPAVELADVFSKMELCHKQLDVEDYSVNETTLEQVFLMFTIMQHLDEETRPQSCWFLRSGFFGDNLCF</sequence>
<dbReference type="GO" id="GO:0140359">
    <property type="term" value="F:ABC-type transporter activity"/>
    <property type="evidence" value="ECO:0007669"/>
    <property type="project" value="InterPro"/>
</dbReference>
<dbReference type="SMART" id="SM00382">
    <property type="entry name" value="AAA"/>
    <property type="match status" value="1"/>
</dbReference>
<evidence type="ECO:0000256" key="1">
    <source>
        <dbReference type="ARBA" id="ARBA00022741"/>
    </source>
</evidence>
<dbReference type="GO" id="GO:0016020">
    <property type="term" value="C:membrane"/>
    <property type="evidence" value="ECO:0007669"/>
    <property type="project" value="InterPro"/>
</dbReference>
<dbReference type="InterPro" id="IPR017871">
    <property type="entry name" value="ABC_transporter-like_CS"/>
</dbReference>
<dbReference type="Gene3D" id="3.40.50.300">
    <property type="entry name" value="P-loop containing nucleotide triphosphate hydrolases"/>
    <property type="match status" value="1"/>
</dbReference>
<dbReference type="Pfam" id="PF00005">
    <property type="entry name" value="ABC_tran"/>
    <property type="match status" value="1"/>
</dbReference>
<reference evidence="4 5" key="1">
    <citation type="journal article" date="2021" name="Elife">
        <title>Chloroplast acquisition without the gene transfer in kleptoplastic sea slugs, Plakobranchus ocellatus.</title>
        <authorList>
            <person name="Maeda T."/>
            <person name="Takahashi S."/>
            <person name="Yoshida T."/>
            <person name="Shimamura S."/>
            <person name="Takaki Y."/>
            <person name="Nagai Y."/>
            <person name="Toyoda A."/>
            <person name="Suzuki Y."/>
            <person name="Arimoto A."/>
            <person name="Ishii H."/>
            <person name="Satoh N."/>
            <person name="Nishiyama T."/>
            <person name="Hasebe M."/>
            <person name="Maruyama T."/>
            <person name="Minagawa J."/>
            <person name="Obokata J."/>
            <person name="Shigenobu S."/>
        </authorList>
    </citation>
    <scope>NUCLEOTIDE SEQUENCE [LARGE SCALE GENOMIC DNA]</scope>
</reference>
<organism evidence="4 5">
    <name type="scientific">Plakobranchus ocellatus</name>
    <dbReference type="NCBI Taxonomy" id="259542"/>
    <lineage>
        <taxon>Eukaryota</taxon>
        <taxon>Metazoa</taxon>
        <taxon>Spiralia</taxon>
        <taxon>Lophotrochozoa</taxon>
        <taxon>Mollusca</taxon>
        <taxon>Gastropoda</taxon>
        <taxon>Heterobranchia</taxon>
        <taxon>Euthyneura</taxon>
        <taxon>Panpulmonata</taxon>
        <taxon>Sacoglossa</taxon>
        <taxon>Placobranchoidea</taxon>
        <taxon>Plakobranchidae</taxon>
        <taxon>Plakobranchus</taxon>
    </lineage>
</organism>
<keyword evidence="1" id="KW-0547">Nucleotide-binding</keyword>
<dbReference type="PANTHER" id="PTHR19229">
    <property type="entry name" value="ATP-BINDING CASSETTE TRANSPORTER SUBFAMILY A ABCA"/>
    <property type="match status" value="1"/>
</dbReference>
<feature type="domain" description="ABC transporter" evidence="3">
    <location>
        <begin position="59"/>
        <end position="289"/>
    </location>
</feature>